<feature type="compositionally biased region" description="Polar residues" evidence="4">
    <location>
        <begin position="1"/>
        <end position="16"/>
    </location>
</feature>
<dbReference type="InterPro" id="IPR008978">
    <property type="entry name" value="HSP20-like_chaperone"/>
</dbReference>
<proteinExistence type="inferred from homology"/>
<evidence type="ECO:0000256" key="3">
    <source>
        <dbReference type="RuleBase" id="RU003616"/>
    </source>
</evidence>
<gene>
    <name evidence="6" type="ORF">WKW82_38175</name>
</gene>
<dbReference type="InterPro" id="IPR002068">
    <property type="entry name" value="A-crystallin/Hsp20_dom"/>
</dbReference>
<comment type="similarity">
    <text evidence="2 3">Belongs to the small heat shock protein (HSP20) family.</text>
</comment>
<reference evidence="6 7" key="1">
    <citation type="submission" date="2024-03" db="EMBL/GenBank/DDBJ databases">
        <title>Novel species of the genus Variovorax.</title>
        <authorList>
            <person name="Liu Q."/>
            <person name="Xin Y.-H."/>
        </authorList>
    </citation>
    <scope>NUCLEOTIDE SEQUENCE [LARGE SCALE GENOMIC DNA]</scope>
    <source>
        <strain evidence="6 7">KACC 18900</strain>
    </source>
</reference>
<dbReference type="InterPro" id="IPR044587">
    <property type="entry name" value="HSP21-like"/>
</dbReference>
<keyword evidence="1" id="KW-0346">Stress response</keyword>
<keyword evidence="7" id="KW-1185">Reference proteome</keyword>
<dbReference type="Gene3D" id="2.60.40.790">
    <property type="match status" value="1"/>
</dbReference>
<evidence type="ECO:0000313" key="7">
    <source>
        <dbReference type="Proteomes" id="UP001385892"/>
    </source>
</evidence>
<dbReference type="SUPFAM" id="SSF49764">
    <property type="entry name" value="HSP20-like chaperones"/>
    <property type="match status" value="1"/>
</dbReference>
<organism evidence="6 7">
    <name type="scientific">Variovorax rhizosphaerae</name>
    <dbReference type="NCBI Taxonomy" id="1836200"/>
    <lineage>
        <taxon>Bacteria</taxon>
        <taxon>Pseudomonadati</taxon>
        <taxon>Pseudomonadota</taxon>
        <taxon>Betaproteobacteria</taxon>
        <taxon>Burkholderiales</taxon>
        <taxon>Comamonadaceae</taxon>
        <taxon>Variovorax</taxon>
    </lineage>
</organism>
<dbReference type="PROSITE" id="PS01031">
    <property type="entry name" value="SHSP"/>
    <property type="match status" value="1"/>
</dbReference>
<feature type="region of interest" description="Disordered" evidence="4">
    <location>
        <begin position="1"/>
        <end position="29"/>
    </location>
</feature>
<accession>A0ABU8WY89</accession>
<dbReference type="Pfam" id="PF00011">
    <property type="entry name" value="HSP20"/>
    <property type="match status" value="1"/>
</dbReference>
<protein>
    <submittedName>
        <fullName evidence="6">Hsp20/alpha crystallin family protein</fullName>
    </submittedName>
</protein>
<name>A0ABU8WY89_9BURK</name>
<dbReference type="PANTHER" id="PTHR46733">
    <property type="entry name" value="26.5 KDA HEAT SHOCK PROTEIN, MITOCHONDRIAL"/>
    <property type="match status" value="1"/>
</dbReference>
<dbReference type="RefSeq" id="WP_340348446.1">
    <property type="nucleotide sequence ID" value="NZ_JBBKZT010000044.1"/>
</dbReference>
<dbReference type="Proteomes" id="UP001385892">
    <property type="component" value="Unassembled WGS sequence"/>
</dbReference>
<feature type="domain" description="SHSP" evidence="5">
    <location>
        <begin position="24"/>
        <end position="135"/>
    </location>
</feature>
<evidence type="ECO:0000313" key="6">
    <source>
        <dbReference type="EMBL" id="MEJ8852498.1"/>
    </source>
</evidence>
<dbReference type="EMBL" id="JBBKZT010000044">
    <property type="protein sequence ID" value="MEJ8852498.1"/>
    <property type="molecule type" value="Genomic_DNA"/>
</dbReference>
<evidence type="ECO:0000256" key="1">
    <source>
        <dbReference type="ARBA" id="ARBA00023016"/>
    </source>
</evidence>
<evidence type="ECO:0000256" key="4">
    <source>
        <dbReference type="SAM" id="MobiDB-lite"/>
    </source>
</evidence>
<sequence length="135" mass="14518">MNQLREQAGRPSSSEGRPQDASRYSDAALMPPVDVVEDANGITLYADLPGVARENLHVQVEAATLTIDAEVDLGLPEGLQASHTEVGLGRFHRTFTLSQELDPERIAADLSNGVLKLSIPKAEHAKPRRIAVTAV</sequence>
<dbReference type="PANTHER" id="PTHR46733:SF4">
    <property type="entry name" value="HEAT SHOCK PROTEIN 21, CHLOROPLASTIC"/>
    <property type="match status" value="1"/>
</dbReference>
<evidence type="ECO:0000256" key="2">
    <source>
        <dbReference type="PROSITE-ProRule" id="PRU00285"/>
    </source>
</evidence>
<evidence type="ECO:0000259" key="5">
    <source>
        <dbReference type="PROSITE" id="PS01031"/>
    </source>
</evidence>
<dbReference type="CDD" id="cd06464">
    <property type="entry name" value="ACD_sHsps-like"/>
    <property type="match status" value="1"/>
</dbReference>
<comment type="caution">
    <text evidence="6">The sequence shown here is derived from an EMBL/GenBank/DDBJ whole genome shotgun (WGS) entry which is preliminary data.</text>
</comment>